<keyword evidence="5" id="KW-0378">Hydrolase</keyword>
<dbReference type="EMBL" id="JABWAB010000013">
    <property type="protein sequence ID" value="KAF6042974.1"/>
    <property type="molecule type" value="Genomic_DNA"/>
</dbReference>
<accession>A0A8X7T8B6</accession>
<dbReference type="GO" id="GO:0006508">
    <property type="term" value="P:proteolysis"/>
    <property type="evidence" value="ECO:0007669"/>
    <property type="project" value="UniProtKB-KW"/>
</dbReference>
<proteinExistence type="inferred from homology"/>
<protein>
    <submittedName>
        <fullName evidence="5">Eukaryotic aspartyl protease family protein</fullName>
    </submittedName>
</protein>
<dbReference type="InterPro" id="IPR001461">
    <property type="entry name" value="Aspartic_peptidase_A1"/>
</dbReference>
<feature type="chain" id="PRO_5044694642" evidence="3">
    <location>
        <begin position="20"/>
        <end position="373"/>
    </location>
</feature>
<comment type="similarity">
    <text evidence="1">Belongs to the peptidase A1 family.</text>
</comment>
<dbReference type="PANTHER" id="PTHR47966:SF51">
    <property type="entry name" value="BETA-SITE APP-CLEAVING ENZYME, ISOFORM A-RELATED"/>
    <property type="match status" value="1"/>
</dbReference>
<dbReference type="Gene3D" id="2.40.70.10">
    <property type="entry name" value="Acid Proteases"/>
    <property type="match status" value="2"/>
</dbReference>
<dbReference type="InterPro" id="IPR033121">
    <property type="entry name" value="PEPTIDASE_A1"/>
</dbReference>
<keyword evidence="5" id="KW-0645">Protease</keyword>
<dbReference type="GO" id="GO:0004190">
    <property type="term" value="F:aspartic-type endopeptidase activity"/>
    <property type="evidence" value="ECO:0007669"/>
    <property type="project" value="InterPro"/>
</dbReference>
<evidence type="ECO:0000259" key="4">
    <source>
        <dbReference type="PROSITE" id="PS51767"/>
    </source>
</evidence>
<evidence type="ECO:0000313" key="6">
    <source>
        <dbReference type="Proteomes" id="UP000590412"/>
    </source>
</evidence>
<evidence type="ECO:0000256" key="3">
    <source>
        <dbReference type="SAM" id="SignalP"/>
    </source>
</evidence>
<feature type="domain" description="Peptidase A1" evidence="4">
    <location>
        <begin position="61"/>
        <end position="358"/>
    </location>
</feature>
<evidence type="ECO:0000313" key="5">
    <source>
        <dbReference type="EMBL" id="KAF6042974.1"/>
    </source>
</evidence>
<dbReference type="SUPFAM" id="SSF50630">
    <property type="entry name" value="Acid proteases"/>
    <property type="match status" value="1"/>
</dbReference>
<evidence type="ECO:0000256" key="1">
    <source>
        <dbReference type="ARBA" id="ARBA00007447"/>
    </source>
</evidence>
<dbReference type="PANTHER" id="PTHR47966">
    <property type="entry name" value="BETA-SITE APP-CLEAVING ENZYME, ISOFORM A-RELATED"/>
    <property type="match status" value="1"/>
</dbReference>
<keyword evidence="3" id="KW-0732">Signal</keyword>
<sequence length="373" mass="40942">MLFFKWSLLVTLFAAVTTATPIEKRHVKYIAYPLEQVEHSSLAKRYESEDFYGYQEGTTRYLTKLKVGSTKQEVEVFIDTGSWALNFPQVGGGCNSAKRECAADVSFDPTESTTFKNLSKFSKIEYGEGNALGRVTGFKSTDDFYFDNGDKLPNFEFTLVNETIYTAGIFGIGPNKNSNVSYAQAAKKAGYINQAGFSLYASPGGQGTFLLGGVDKAKIEGELAIYKSTLSVPAISVTSANGTVLKFPSNLALDTGNPGIGLDPEIHDEILNEVKDENGKISCDKALSGNKKLQFDFGQGVLIDVPYSDVFYWNDKHTGCNTRIASTRRHGVTQNVGIPLIKNLYLTNNFETGKLGVGKVKHTDESDIVDFWF</sequence>
<evidence type="ECO:0000256" key="2">
    <source>
        <dbReference type="ARBA" id="ARBA00023157"/>
    </source>
</evidence>
<organism evidence="5 6">
    <name type="scientific">Candida parapsilosis</name>
    <name type="common">Yeast</name>
    <dbReference type="NCBI Taxonomy" id="5480"/>
    <lineage>
        <taxon>Eukaryota</taxon>
        <taxon>Fungi</taxon>
        <taxon>Dikarya</taxon>
        <taxon>Ascomycota</taxon>
        <taxon>Saccharomycotina</taxon>
        <taxon>Pichiomycetes</taxon>
        <taxon>Debaryomycetaceae</taxon>
        <taxon>Candida/Lodderomyces clade</taxon>
        <taxon>Candida</taxon>
    </lineage>
</organism>
<dbReference type="OrthoDB" id="5839471at2759"/>
<reference evidence="5" key="1">
    <citation type="submission" date="2020-03" db="EMBL/GenBank/DDBJ databases">
        <title>FDA dAtabase for Regulatory Grade micrObial Sequences (FDA-ARGOS): Supporting development and validation of Infectious Disease Dx tests.</title>
        <authorList>
            <person name="Campos J."/>
            <person name="Goldberg B."/>
            <person name="Tallon L."/>
            <person name="Sadzewicz L."/>
            <person name="Vavikolanu K."/>
            <person name="Mehta A."/>
            <person name="Aluvathingal J."/>
            <person name="Nadendla S."/>
            <person name="Nandy P."/>
            <person name="Geyer C."/>
            <person name="Yan Y."/>
            <person name="Sichtig H."/>
        </authorList>
    </citation>
    <scope>NUCLEOTIDE SEQUENCE [LARGE SCALE GENOMIC DNA]</scope>
    <source>
        <strain evidence="5">FDAARGOS_652</strain>
    </source>
</reference>
<gene>
    <name evidence="5" type="ORF">FOB60_005728</name>
</gene>
<keyword evidence="2" id="KW-1015">Disulfide bond</keyword>
<dbReference type="InterPro" id="IPR021109">
    <property type="entry name" value="Peptidase_aspartic_dom_sf"/>
</dbReference>
<dbReference type="Pfam" id="PF00026">
    <property type="entry name" value="Asp"/>
    <property type="match status" value="1"/>
</dbReference>
<dbReference type="Proteomes" id="UP000590412">
    <property type="component" value="Unassembled WGS sequence"/>
</dbReference>
<name>A0A8X7T8B6_CANPA</name>
<feature type="signal peptide" evidence="3">
    <location>
        <begin position="1"/>
        <end position="19"/>
    </location>
</feature>
<comment type="caution">
    <text evidence="5">The sequence shown here is derived from an EMBL/GenBank/DDBJ whole genome shotgun (WGS) entry which is preliminary data.</text>
</comment>
<dbReference type="AlphaFoldDB" id="A0A8X7T8B6"/>
<dbReference type="PROSITE" id="PS51767">
    <property type="entry name" value="PEPTIDASE_A1"/>
    <property type="match status" value="1"/>
</dbReference>